<dbReference type="Gene3D" id="2.60.120.380">
    <property type="match status" value="1"/>
</dbReference>
<keyword evidence="4" id="KW-1185">Reference proteome</keyword>
<comment type="caution">
    <text evidence="3">The sequence shown here is derived from an EMBL/GenBank/DDBJ whole genome shotgun (WGS) entry which is preliminary data.</text>
</comment>
<name>A0ABW1YD95_9DEIO</name>
<accession>A0ABW1YD95</accession>
<keyword evidence="1" id="KW-0732">Signal</keyword>
<dbReference type="EMBL" id="JBHSWD010000001">
    <property type="protein sequence ID" value="MFC6592239.1"/>
    <property type="molecule type" value="Genomic_DNA"/>
</dbReference>
<feature type="chain" id="PRO_5045535875" evidence="1">
    <location>
        <begin position="19"/>
        <end position="166"/>
    </location>
</feature>
<evidence type="ECO:0000313" key="3">
    <source>
        <dbReference type="EMBL" id="MFC6592239.1"/>
    </source>
</evidence>
<feature type="signal peptide" evidence="1">
    <location>
        <begin position="1"/>
        <end position="18"/>
    </location>
</feature>
<feature type="domain" description="Peptidase C-terminal archaeal/bacterial" evidence="2">
    <location>
        <begin position="70"/>
        <end position="141"/>
    </location>
</feature>
<reference evidence="4" key="1">
    <citation type="journal article" date="2019" name="Int. J. Syst. Evol. Microbiol.">
        <title>The Global Catalogue of Microorganisms (GCM) 10K type strain sequencing project: providing services to taxonomists for standard genome sequencing and annotation.</title>
        <authorList>
            <consortium name="The Broad Institute Genomics Platform"/>
            <consortium name="The Broad Institute Genome Sequencing Center for Infectious Disease"/>
            <person name="Wu L."/>
            <person name="Ma J."/>
        </authorList>
    </citation>
    <scope>NUCLEOTIDE SEQUENCE [LARGE SCALE GENOMIC DNA]</scope>
    <source>
        <strain evidence="4">CGMCC 1.15772</strain>
    </source>
</reference>
<dbReference type="SUPFAM" id="SSF89260">
    <property type="entry name" value="Collagen-binding domain"/>
    <property type="match status" value="1"/>
</dbReference>
<dbReference type="RefSeq" id="WP_380083248.1">
    <property type="nucleotide sequence ID" value="NZ_JBHSWD010000001.1"/>
</dbReference>
<evidence type="ECO:0000259" key="2">
    <source>
        <dbReference type="Pfam" id="PF04151"/>
    </source>
</evidence>
<protein>
    <submittedName>
        <fullName evidence="3">PPC domain-containing protein</fullName>
    </submittedName>
</protein>
<proteinExistence type="predicted"/>
<organism evidence="3 4">
    <name type="scientific">Deinococcus lacus</name>
    <dbReference type="NCBI Taxonomy" id="392561"/>
    <lineage>
        <taxon>Bacteria</taxon>
        <taxon>Thermotogati</taxon>
        <taxon>Deinococcota</taxon>
        <taxon>Deinococci</taxon>
        <taxon>Deinococcales</taxon>
        <taxon>Deinococcaceae</taxon>
        <taxon>Deinococcus</taxon>
    </lineage>
</organism>
<dbReference type="Proteomes" id="UP001596297">
    <property type="component" value="Unassembled WGS sequence"/>
</dbReference>
<evidence type="ECO:0000256" key="1">
    <source>
        <dbReference type="SAM" id="SignalP"/>
    </source>
</evidence>
<dbReference type="InterPro" id="IPR007280">
    <property type="entry name" value="Peptidase_C_arc/bac"/>
</dbReference>
<gene>
    <name evidence="3" type="ORF">ACFP81_09685</name>
</gene>
<evidence type="ECO:0000313" key="4">
    <source>
        <dbReference type="Proteomes" id="UP001596297"/>
    </source>
</evidence>
<sequence>MHKSKLVAAFVLSTALLASCNTTTTPDNTAPGPKPAVDVTKVPDTDSLKAPMALTVGTAVDGLIAGQDRDVDYYAFDAVAGDKFRLTVTAPAGSTLDPYVQVWMPDGRTILEKDDDSGAGLNSDLRFNVVTPGRYIITVTSFDIAREADAKDNKATNLYRLNLARR</sequence>
<dbReference type="Pfam" id="PF04151">
    <property type="entry name" value="PPC"/>
    <property type="match status" value="1"/>
</dbReference>
<dbReference type="NCBIfam" id="NF038127">
    <property type="entry name" value="FDP_fam"/>
    <property type="match status" value="1"/>
</dbReference>
<dbReference type="PROSITE" id="PS51257">
    <property type="entry name" value="PROKAR_LIPOPROTEIN"/>
    <property type="match status" value="1"/>
</dbReference>